<evidence type="ECO:0000313" key="1">
    <source>
        <dbReference type="EMBL" id="XDQ04615.1"/>
    </source>
</evidence>
<dbReference type="AlphaFoldDB" id="A0AB39ME02"/>
<dbReference type="EMBL" id="CP163431">
    <property type="protein sequence ID" value="XDQ04615.1"/>
    <property type="molecule type" value="Genomic_DNA"/>
</dbReference>
<accession>A0AB39ME02</accession>
<reference evidence="1" key="1">
    <citation type="submission" date="2024-07" db="EMBL/GenBank/DDBJ databases">
        <authorList>
            <person name="Yu S.T."/>
        </authorList>
    </citation>
    <scope>NUCLEOTIDE SEQUENCE</scope>
    <source>
        <strain evidence="1">R08</strain>
    </source>
</reference>
<name>A0AB39ME02_9ACTN</name>
<proteinExistence type="predicted"/>
<organism evidence="1">
    <name type="scientific">Streptomyces sp. R08</name>
    <dbReference type="NCBI Taxonomy" id="3238624"/>
    <lineage>
        <taxon>Bacteria</taxon>
        <taxon>Bacillati</taxon>
        <taxon>Actinomycetota</taxon>
        <taxon>Actinomycetes</taxon>
        <taxon>Kitasatosporales</taxon>
        <taxon>Streptomycetaceae</taxon>
        <taxon>Streptomyces</taxon>
    </lineage>
</organism>
<protein>
    <submittedName>
        <fullName evidence="1">Uncharacterized protein</fullName>
    </submittedName>
</protein>
<dbReference type="RefSeq" id="WP_369190127.1">
    <property type="nucleotide sequence ID" value="NZ_CP163431.1"/>
</dbReference>
<sequence length="79" mass="8632">MSHPDPDPRIATAEELIWNGAGLGKLNPRETFVLLLALAERAGKNLPEHEDSGNGWAAQELTEEADALLDELLARMRNA</sequence>
<gene>
    <name evidence="1" type="ORF">AB5J58_32615</name>
</gene>